<dbReference type="InterPro" id="IPR010730">
    <property type="entry name" value="HET"/>
</dbReference>
<evidence type="ECO:0000259" key="1">
    <source>
        <dbReference type="Pfam" id="PF06985"/>
    </source>
</evidence>
<dbReference type="AlphaFoldDB" id="A0A2J6RZD4"/>
<dbReference type="PANTHER" id="PTHR24148">
    <property type="entry name" value="ANKYRIN REPEAT DOMAIN-CONTAINING PROTEIN 39 HOMOLOG-RELATED"/>
    <property type="match status" value="1"/>
</dbReference>
<reference evidence="2 3" key="1">
    <citation type="submission" date="2016-04" db="EMBL/GenBank/DDBJ databases">
        <title>A degradative enzymes factory behind the ericoid mycorrhizal symbiosis.</title>
        <authorList>
            <consortium name="DOE Joint Genome Institute"/>
            <person name="Martino E."/>
            <person name="Morin E."/>
            <person name="Grelet G."/>
            <person name="Kuo A."/>
            <person name="Kohler A."/>
            <person name="Daghino S."/>
            <person name="Barry K."/>
            <person name="Choi C."/>
            <person name="Cichocki N."/>
            <person name="Clum A."/>
            <person name="Copeland A."/>
            <person name="Hainaut M."/>
            <person name="Haridas S."/>
            <person name="Labutti K."/>
            <person name="Lindquist E."/>
            <person name="Lipzen A."/>
            <person name="Khouja H.-R."/>
            <person name="Murat C."/>
            <person name="Ohm R."/>
            <person name="Olson A."/>
            <person name="Spatafora J."/>
            <person name="Veneault-Fourrey C."/>
            <person name="Henrissat B."/>
            <person name="Grigoriev I."/>
            <person name="Martin F."/>
            <person name="Perotto S."/>
        </authorList>
    </citation>
    <scope>NUCLEOTIDE SEQUENCE [LARGE SCALE GENOMIC DNA]</scope>
    <source>
        <strain evidence="2 3">F</strain>
    </source>
</reference>
<evidence type="ECO:0000313" key="2">
    <source>
        <dbReference type="EMBL" id="PMD43876.1"/>
    </source>
</evidence>
<dbReference type="OrthoDB" id="194358at2759"/>
<feature type="non-terminal residue" evidence="2">
    <location>
        <position position="169"/>
    </location>
</feature>
<dbReference type="InterPro" id="IPR052895">
    <property type="entry name" value="HetReg/Transcr_Mod"/>
</dbReference>
<sequence>MHPIYAATPLENPGSQIKLLMCNSGTENDDPPSYSMSTYSLDLGWPEYVAISYTWGDVGPTLPLAVNGQVMRVRLHCWHALWQLRYHGFTGNLWIDSICINQEDYVEKSAQVSMMGQIYKNATSVAACIGSGDTLRRLGTSSESTIQALDYLEDAPYFSRIWIKQEIVL</sequence>
<name>A0A2J6RZD4_HYAVF</name>
<dbReference type="Proteomes" id="UP000235786">
    <property type="component" value="Unassembled WGS sequence"/>
</dbReference>
<keyword evidence="3" id="KW-1185">Reference proteome</keyword>
<organism evidence="2 3">
    <name type="scientific">Hyaloscypha variabilis (strain UAMH 11265 / GT02V1 / F)</name>
    <name type="common">Meliniomyces variabilis</name>
    <dbReference type="NCBI Taxonomy" id="1149755"/>
    <lineage>
        <taxon>Eukaryota</taxon>
        <taxon>Fungi</taxon>
        <taxon>Dikarya</taxon>
        <taxon>Ascomycota</taxon>
        <taxon>Pezizomycotina</taxon>
        <taxon>Leotiomycetes</taxon>
        <taxon>Helotiales</taxon>
        <taxon>Hyaloscyphaceae</taxon>
        <taxon>Hyaloscypha</taxon>
        <taxon>Hyaloscypha variabilis</taxon>
    </lineage>
</organism>
<dbReference type="EMBL" id="KZ613941">
    <property type="protein sequence ID" value="PMD43876.1"/>
    <property type="molecule type" value="Genomic_DNA"/>
</dbReference>
<protein>
    <recommendedName>
        <fullName evidence="1">Heterokaryon incompatibility domain-containing protein</fullName>
    </recommendedName>
</protein>
<feature type="domain" description="Heterokaryon incompatibility" evidence="1">
    <location>
        <begin position="48"/>
        <end position="137"/>
    </location>
</feature>
<proteinExistence type="predicted"/>
<gene>
    <name evidence="2" type="ORF">L207DRAFT_421108</name>
</gene>
<dbReference type="PANTHER" id="PTHR24148:SF73">
    <property type="entry name" value="HET DOMAIN PROTEIN (AFU_ORTHOLOGUE AFUA_8G01020)"/>
    <property type="match status" value="1"/>
</dbReference>
<evidence type="ECO:0000313" key="3">
    <source>
        <dbReference type="Proteomes" id="UP000235786"/>
    </source>
</evidence>
<accession>A0A2J6RZD4</accession>
<dbReference type="Pfam" id="PF06985">
    <property type="entry name" value="HET"/>
    <property type="match status" value="1"/>
</dbReference>
<dbReference type="STRING" id="1149755.A0A2J6RZD4"/>